<dbReference type="Proteomes" id="UP000307943">
    <property type="component" value="Unassembled WGS sequence"/>
</dbReference>
<dbReference type="EMBL" id="VDCQ01000002">
    <property type="protein sequence ID" value="TNJ67908.1"/>
    <property type="molecule type" value="Genomic_DNA"/>
</dbReference>
<dbReference type="OrthoDB" id="9840415at2"/>
<organism evidence="2 3">
    <name type="scientific">Paenibacillus hemerocallicola</name>
    <dbReference type="NCBI Taxonomy" id="1172614"/>
    <lineage>
        <taxon>Bacteria</taxon>
        <taxon>Bacillati</taxon>
        <taxon>Bacillota</taxon>
        <taxon>Bacilli</taxon>
        <taxon>Bacillales</taxon>
        <taxon>Paenibacillaceae</taxon>
        <taxon>Paenibacillus</taxon>
    </lineage>
</organism>
<dbReference type="RefSeq" id="WP_139600415.1">
    <property type="nucleotide sequence ID" value="NZ_VDCQ01000002.1"/>
</dbReference>
<evidence type="ECO:0000256" key="1">
    <source>
        <dbReference type="SAM" id="MobiDB-lite"/>
    </source>
</evidence>
<keyword evidence="3" id="KW-1185">Reference proteome</keyword>
<name>A0A5C4TG20_9BACL</name>
<gene>
    <name evidence="2" type="ORF">FE784_01825</name>
</gene>
<reference evidence="2 3" key="1">
    <citation type="submission" date="2019-05" db="EMBL/GenBank/DDBJ databases">
        <title>We sequenced the genome of Paenibacillus hemerocallicola KCTC 33185 for further insight into its adaptation and study the phylogeny of Paenibacillus.</title>
        <authorList>
            <person name="Narsing Rao M.P."/>
        </authorList>
    </citation>
    <scope>NUCLEOTIDE SEQUENCE [LARGE SCALE GENOMIC DNA]</scope>
    <source>
        <strain evidence="2 3">KCTC 33185</strain>
    </source>
</reference>
<protein>
    <submittedName>
        <fullName evidence="2">Uncharacterized protein</fullName>
    </submittedName>
</protein>
<dbReference type="AlphaFoldDB" id="A0A5C4TG20"/>
<sequence length="224" mass="23989">MRRRLQISDVIIAGDIQTTPSRNPDNFIKLRGNHTNGIFRDIVLKNCKKHGIDIRDGIVTNAVFENISFIDACSEAGNYSPFAFVGPSHKALVRNVTFSSSIVLGGIVRTPDATADIQVDGVFTFGNTTPVLVGSGSRSVRHFHVNGAGDRIDSIGQGSPEGVVTADVGSTYRQIDGGTGGVFYVKESGNNTNNGMGGQVKNGKDEDDRYGTDSLHDNIVRFVS</sequence>
<comment type="caution">
    <text evidence="2">The sequence shown here is derived from an EMBL/GenBank/DDBJ whole genome shotgun (WGS) entry which is preliminary data.</text>
</comment>
<proteinExistence type="predicted"/>
<accession>A0A5C4TG20</accession>
<feature type="region of interest" description="Disordered" evidence="1">
    <location>
        <begin position="188"/>
        <end position="209"/>
    </location>
</feature>
<evidence type="ECO:0000313" key="3">
    <source>
        <dbReference type="Proteomes" id="UP000307943"/>
    </source>
</evidence>
<evidence type="ECO:0000313" key="2">
    <source>
        <dbReference type="EMBL" id="TNJ67908.1"/>
    </source>
</evidence>